<dbReference type="GO" id="GO:0020037">
    <property type="term" value="F:heme binding"/>
    <property type="evidence" value="ECO:0007669"/>
    <property type="project" value="InterPro"/>
</dbReference>
<evidence type="ECO:0000259" key="7">
    <source>
        <dbReference type="PROSITE" id="PS01033"/>
    </source>
</evidence>
<feature type="domain" description="Globin" evidence="7">
    <location>
        <begin position="2"/>
        <end position="149"/>
    </location>
</feature>
<evidence type="ECO:0000313" key="8">
    <source>
        <dbReference type="EMBL" id="CAL5136042.1"/>
    </source>
</evidence>
<sequence>MALTKEELDKLLAELKPHVDTPEHRLATGLAAYTALFKAHPEYISHFSRLQGLNASNVMQSEGIKHYATTLIDATVNLLSAAANGKELEGVTKKYGQDHVTRQVNQAEFMSGLPVFISVFQSLLHDSGNKASVEKFLKHIFPAISAEIKA</sequence>
<reference evidence="8" key="1">
    <citation type="submission" date="2024-06" db="EMBL/GenBank/DDBJ databases">
        <authorList>
            <person name="Liu X."/>
            <person name="Lenzi L."/>
            <person name="Haldenby T S."/>
            <person name="Uol C."/>
        </authorList>
    </citation>
    <scope>NUCLEOTIDE SEQUENCE</scope>
</reference>
<comment type="caution">
    <text evidence="8">The sequence shown here is derived from an EMBL/GenBank/DDBJ whole genome shotgun (WGS) entry which is preliminary data.</text>
</comment>
<evidence type="ECO:0000256" key="5">
    <source>
        <dbReference type="PIRSR" id="PIRSR036488-1"/>
    </source>
</evidence>
<evidence type="ECO:0000256" key="3">
    <source>
        <dbReference type="ARBA" id="ARBA00022723"/>
    </source>
</evidence>
<dbReference type="Pfam" id="PF00042">
    <property type="entry name" value="Globin"/>
    <property type="match status" value="1"/>
</dbReference>
<dbReference type="PIRSF" id="PIRSF036488">
    <property type="entry name" value="Myoglobin_tremt"/>
    <property type="match status" value="1"/>
</dbReference>
<dbReference type="EMBL" id="CAXLJL010000279">
    <property type="protein sequence ID" value="CAL5136042.1"/>
    <property type="molecule type" value="Genomic_DNA"/>
</dbReference>
<keyword evidence="4 5" id="KW-0408">Iron</keyword>
<dbReference type="GO" id="GO:0005344">
    <property type="term" value="F:oxygen carrier activity"/>
    <property type="evidence" value="ECO:0007669"/>
    <property type="project" value="UniProtKB-KW"/>
</dbReference>
<dbReference type="GO" id="GO:0019825">
    <property type="term" value="F:oxygen binding"/>
    <property type="evidence" value="ECO:0007669"/>
    <property type="project" value="InterPro"/>
</dbReference>
<evidence type="ECO:0000256" key="4">
    <source>
        <dbReference type="ARBA" id="ARBA00023004"/>
    </source>
</evidence>
<dbReference type="InterPro" id="IPR009050">
    <property type="entry name" value="Globin-like_sf"/>
</dbReference>
<dbReference type="AlphaFoldDB" id="A0AAV2TKS1"/>
<dbReference type="CDD" id="cd01040">
    <property type="entry name" value="Mb-like"/>
    <property type="match status" value="1"/>
</dbReference>
<dbReference type="InterPro" id="IPR044399">
    <property type="entry name" value="Mb-like_M"/>
</dbReference>
<accession>A0AAV2TKS1</accession>
<keyword evidence="1 6" id="KW-0813">Transport</keyword>
<evidence type="ECO:0000256" key="1">
    <source>
        <dbReference type="ARBA" id="ARBA00022448"/>
    </source>
</evidence>
<keyword evidence="6" id="KW-0561">Oxygen transport</keyword>
<protein>
    <recommendedName>
        <fullName evidence="7">Globin domain-containing protein</fullName>
    </recommendedName>
</protein>
<comment type="similarity">
    <text evidence="6">Belongs to the globin family.</text>
</comment>
<dbReference type="GO" id="GO:0005506">
    <property type="term" value="F:iron ion binding"/>
    <property type="evidence" value="ECO:0007669"/>
    <property type="project" value="InterPro"/>
</dbReference>
<dbReference type="InterPro" id="IPR012292">
    <property type="entry name" value="Globin/Proto"/>
</dbReference>
<gene>
    <name evidence="8" type="ORF">CDAUBV1_LOCUS10133</name>
</gene>
<evidence type="ECO:0000313" key="9">
    <source>
        <dbReference type="Proteomes" id="UP001497525"/>
    </source>
</evidence>
<dbReference type="PROSITE" id="PS01033">
    <property type="entry name" value="GLOBIN"/>
    <property type="match status" value="1"/>
</dbReference>
<organism evidence="8 9">
    <name type="scientific">Calicophoron daubneyi</name>
    <name type="common">Rumen fluke</name>
    <name type="synonym">Paramphistomum daubneyi</name>
    <dbReference type="NCBI Taxonomy" id="300641"/>
    <lineage>
        <taxon>Eukaryota</taxon>
        <taxon>Metazoa</taxon>
        <taxon>Spiralia</taxon>
        <taxon>Lophotrochozoa</taxon>
        <taxon>Platyhelminthes</taxon>
        <taxon>Trematoda</taxon>
        <taxon>Digenea</taxon>
        <taxon>Plagiorchiida</taxon>
        <taxon>Pronocephalata</taxon>
        <taxon>Paramphistomoidea</taxon>
        <taxon>Paramphistomidae</taxon>
        <taxon>Calicophoron</taxon>
    </lineage>
</organism>
<evidence type="ECO:0000256" key="2">
    <source>
        <dbReference type="ARBA" id="ARBA00022617"/>
    </source>
</evidence>
<keyword evidence="2 5" id="KW-0349">Heme</keyword>
<feature type="binding site" description="proximal binding residue" evidence="5">
    <location>
        <position position="99"/>
    </location>
    <ligand>
        <name>heme</name>
        <dbReference type="ChEBI" id="CHEBI:30413"/>
    </ligand>
    <ligandPart>
        <name>Fe</name>
        <dbReference type="ChEBI" id="CHEBI:18248"/>
    </ligandPart>
</feature>
<dbReference type="Gene3D" id="1.10.490.10">
    <property type="entry name" value="Globins"/>
    <property type="match status" value="1"/>
</dbReference>
<dbReference type="SUPFAM" id="SSF46458">
    <property type="entry name" value="Globin-like"/>
    <property type="match status" value="1"/>
</dbReference>
<proteinExistence type="inferred from homology"/>
<dbReference type="InterPro" id="IPR000971">
    <property type="entry name" value="Globin"/>
</dbReference>
<dbReference type="Proteomes" id="UP001497525">
    <property type="component" value="Unassembled WGS sequence"/>
</dbReference>
<name>A0AAV2TKS1_CALDB</name>
<keyword evidence="3 5" id="KW-0479">Metal-binding</keyword>
<dbReference type="InterPro" id="IPR011406">
    <property type="entry name" value="Globin_trematode"/>
</dbReference>
<evidence type="ECO:0000256" key="6">
    <source>
        <dbReference type="RuleBase" id="RU000356"/>
    </source>
</evidence>